<dbReference type="Pfam" id="PF15350">
    <property type="entry name" value="ETAA1"/>
    <property type="match status" value="1"/>
</dbReference>
<dbReference type="PANTHER" id="PTHR16434">
    <property type="entry name" value="EWING'S TUMOR-ASSOCIATED ANTIGEN 1 ETAA1"/>
    <property type="match status" value="1"/>
</dbReference>
<evidence type="ECO:0000313" key="3">
    <source>
        <dbReference type="Proteomes" id="UP000265200"/>
    </source>
</evidence>
<feature type="region of interest" description="Disordered" evidence="1">
    <location>
        <begin position="281"/>
        <end position="307"/>
    </location>
</feature>
<feature type="compositionally biased region" description="Polar residues" evidence="1">
    <location>
        <begin position="337"/>
        <end position="348"/>
    </location>
</feature>
<feature type="compositionally biased region" description="Polar residues" evidence="1">
    <location>
        <begin position="59"/>
        <end position="73"/>
    </location>
</feature>
<dbReference type="Proteomes" id="UP000265200">
    <property type="component" value="Chromosome 1"/>
</dbReference>
<name>A0A3P9JVM7_ORYLA</name>
<accession>A0A3P9JVM7</accession>
<feature type="compositionally biased region" description="Basic and acidic residues" evidence="1">
    <location>
        <begin position="180"/>
        <end position="196"/>
    </location>
</feature>
<reference evidence="2" key="4">
    <citation type="submission" date="2025-09" db="UniProtKB">
        <authorList>
            <consortium name="Ensembl"/>
        </authorList>
    </citation>
    <scope>IDENTIFICATION</scope>
    <source>
        <strain evidence="2">HSOK</strain>
    </source>
</reference>
<dbReference type="InterPro" id="IPR029406">
    <property type="entry name" value="ETAA1"/>
</dbReference>
<feature type="compositionally biased region" description="Pro residues" evidence="1">
    <location>
        <begin position="218"/>
        <end position="229"/>
    </location>
</feature>
<feature type="region of interest" description="Disordered" evidence="1">
    <location>
        <begin position="180"/>
        <end position="256"/>
    </location>
</feature>
<protein>
    <recommendedName>
        <fullName evidence="4">ETAA1 activator of ATR kinase</fullName>
    </recommendedName>
</protein>
<feature type="region of interest" description="Disordered" evidence="1">
    <location>
        <begin position="325"/>
        <end position="348"/>
    </location>
</feature>
<reference evidence="2" key="3">
    <citation type="submission" date="2025-08" db="UniProtKB">
        <authorList>
            <consortium name="Ensembl"/>
        </authorList>
    </citation>
    <scope>IDENTIFICATION</scope>
    <source>
        <strain evidence="2">HSOK</strain>
    </source>
</reference>
<dbReference type="PANTHER" id="PTHR16434:SF4">
    <property type="entry name" value="ETAA1 ACTIVATOR OF ATR KINASE"/>
    <property type="match status" value="1"/>
</dbReference>
<feature type="compositionally biased region" description="Low complexity" evidence="1">
    <location>
        <begin position="230"/>
        <end position="249"/>
    </location>
</feature>
<organism evidence="2 3">
    <name type="scientific">Oryzias latipes</name>
    <name type="common">Japanese rice fish</name>
    <name type="synonym">Japanese killifish</name>
    <dbReference type="NCBI Taxonomy" id="8090"/>
    <lineage>
        <taxon>Eukaryota</taxon>
        <taxon>Metazoa</taxon>
        <taxon>Chordata</taxon>
        <taxon>Craniata</taxon>
        <taxon>Vertebrata</taxon>
        <taxon>Euteleostomi</taxon>
        <taxon>Actinopterygii</taxon>
        <taxon>Neopterygii</taxon>
        <taxon>Teleostei</taxon>
        <taxon>Neoteleostei</taxon>
        <taxon>Acanthomorphata</taxon>
        <taxon>Ovalentaria</taxon>
        <taxon>Atherinomorphae</taxon>
        <taxon>Beloniformes</taxon>
        <taxon>Adrianichthyidae</taxon>
        <taxon>Oryziinae</taxon>
        <taxon>Oryzias</taxon>
    </lineage>
</organism>
<feature type="compositionally biased region" description="Basic and acidic residues" evidence="1">
    <location>
        <begin position="32"/>
        <end position="44"/>
    </location>
</feature>
<feature type="compositionally biased region" description="Low complexity" evidence="1">
    <location>
        <begin position="507"/>
        <end position="518"/>
    </location>
</feature>
<feature type="region of interest" description="Disordered" evidence="1">
    <location>
        <begin position="1"/>
        <end position="150"/>
    </location>
</feature>
<evidence type="ECO:0000313" key="2">
    <source>
        <dbReference type="Ensembl" id="ENSORLP00015036022.1"/>
    </source>
</evidence>
<feature type="compositionally biased region" description="Polar residues" evidence="1">
    <location>
        <begin position="282"/>
        <end position="294"/>
    </location>
</feature>
<reference evidence="2 3" key="2">
    <citation type="submission" date="2017-04" db="EMBL/GenBank/DDBJ databases">
        <title>CpG methylation of centromeres and impact of large insertions on vertebrate speciation.</title>
        <authorList>
            <person name="Ichikawa K."/>
            <person name="Yoshimura J."/>
            <person name="Morishita S."/>
        </authorList>
    </citation>
    <scope>NUCLEOTIDE SEQUENCE</scope>
    <source>
        <strain evidence="2 3">HSOK</strain>
    </source>
</reference>
<feature type="region of interest" description="Disordered" evidence="1">
    <location>
        <begin position="485"/>
        <end position="526"/>
    </location>
</feature>
<sequence length="526" mass="58182">MTEERHRFCSPPEPGTKPPRANRLSRSSRQAESPRSRGRAELLPEFKTPTRIRRPKPASASSTESPVSDSDFQQDIVWDGASPAPRHPGRRPGKQSAGTVSISEIVSRIAPKHGRPRTSEPSLQQWIGDSASIPCTPELPATRTRKKRTSSDVLLKLAQQFDQNLFHQEEGLLSDRDLDFSDHQNLEPASDARTDPDTQLDNDLDFLFDCPTQSLSPVPVPSTEPPQPHPATLTTAAVSTATSRSSSTRDAFEDDWENDDLLNDSLVLEMTQNPHRFMTPHLCSTQNPPGQGNTAGPGPRAQKENTRPRAWFRLDRTSGFPERRNQKVWRTERSGSAVHQQRSPETGSVFTQQMCRPIGTMPEPQGFGVQQMTCPGQVVHKNPDPVSSQRNPPDVDEDLDLLFSSEPVWDDPADDKLLCEVCDELENQIQNRQRAVLQPTHRTQDNQIQTSAASPSGPGGGHRTDEHRCHISREGVCVAMATGRSPKHRFHDDWQEMLSGGDRAEEAAGCGAAPAEAAQNLHSDPN</sequence>
<dbReference type="AlphaFoldDB" id="A0A3P9JVM7"/>
<reference key="1">
    <citation type="journal article" date="2007" name="Nature">
        <title>The medaka draft genome and insights into vertebrate genome evolution.</title>
        <authorList>
            <person name="Kasahara M."/>
            <person name="Naruse K."/>
            <person name="Sasaki S."/>
            <person name="Nakatani Y."/>
            <person name="Qu W."/>
            <person name="Ahsan B."/>
            <person name="Yamada T."/>
            <person name="Nagayasu Y."/>
            <person name="Doi K."/>
            <person name="Kasai Y."/>
            <person name="Jindo T."/>
            <person name="Kobayashi D."/>
            <person name="Shimada A."/>
            <person name="Toyoda A."/>
            <person name="Kuroki Y."/>
            <person name="Fujiyama A."/>
            <person name="Sasaki T."/>
            <person name="Shimizu A."/>
            <person name="Asakawa S."/>
            <person name="Shimizu N."/>
            <person name="Hashimoto S."/>
            <person name="Yang J."/>
            <person name="Lee Y."/>
            <person name="Matsushima K."/>
            <person name="Sugano S."/>
            <person name="Sakaizumi M."/>
            <person name="Narita T."/>
            <person name="Ohishi K."/>
            <person name="Haga S."/>
            <person name="Ohta F."/>
            <person name="Nomoto H."/>
            <person name="Nogata K."/>
            <person name="Morishita T."/>
            <person name="Endo T."/>
            <person name="Shin-I T."/>
            <person name="Takeda H."/>
            <person name="Morishita S."/>
            <person name="Kohara Y."/>
        </authorList>
    </citation>
    <scope>NUCLEOTIDE SEQUENCE [LARGE SCALE GENOMIC DNA]</scope>
    <source>
        <strain>Hd-rR</strain>
    </source>
</reference>
<proteinExistence type="predicted"/>
<feature type="region of interest" description="Disordered" evidence="1">
    <location>
        <begin position="436"/>
        <end position="466"/>
    </location>
</feature>
<evidence type="ECO:0008006" key="4">
    <source>
        <dbReference type="Google" id="ProtNLM"/>
    </source>
</evidence>
<dbReference type="Ensembl" id="ENSORLT00015036567.1">
    <property type="protein sequence ID" value="ENSORLP00015036022.1"/>
    <property type="gene ID" value="ENSORLG00015022914.1"/>
</dbReference>
<evidence type="ECO:0000256" key="1">
    <source>
        <dbReference type="SAM" id="MobiDB-lite"/>
    </source>
</evidence>